<dbReference type="Proteomes" id="UP000008311">
    <property type="component" value="Unassembled WGS sequence"/>
</dbReference>
<accession>B9SQG3</accession>
<sequence>MESQASMWKEMSDITEGLRHLPSQTRKKSIEEANVDGKKQKGKAYEVEHLVSSTEEEKHEKKIKLEMVKPGEDEEKEKGAKSTKVSKTTRQSKKA</sequence>
<gene>
    <name evidence="2" type="ORF">RCOM_1274880</name>
</gene>
<proteinExistence type="predicted"/>
<reference evidence="3" key="1">
    <citation type="journal article" date="2010" name="Nat. Biotechnol.">
        <title>Draft genome sequence of the oilseed species Ricinus communis.</title>
        <authorList>
            <person name="Chan A.P."/>
            <person name="Crabtree J."/>
            <person name="Zhao Q."/>
            <person name="Lorenzi H."/>
            <person name="Orvis J."/>
            <person name="Puiu D."/>
            <person name="Melake-Berhan A."/>
            <person name="Jones K.M."/>
            <person name="Redman J."/>
            <person name="Chen G."/>
            <person name="Cahoon E.B."/>
            <person name="Gedil M."/>
            <person name="Stanke M."/>
            <person name="Haas B.J."/>
            <person name="Wortman J.R."/>
            <person name="Fraser-Liggett C.M."/>
            <person name="Ravel J."/>
            <person name="Rabinowicz P.D."/>
        </authorList>
    </citation>
    <scope>NUCLEOTIDE SEQUENCE [LARGE SCALE GENOMIC DNA]</scope>
    <source>
        <strain evidence="3">cv. Hale</strain>
    </source>
</reference>
<evidence type="ECO:0000313" key="2">
    <source>
        <dbReference type="EMBL" id="EEF34147.1"/>
    </source>
</evidence>
<feature type="compositionally biased region" description="Basic and acidic residues" evidence="1">
    <location>
        <begin position="10"/>
        <end position="19"/>
    </location>
</feature>
<name>B9SQG3_RICCO</name>
<dbReference type="AlphaFoldDB" id="B9SQG3"/>
<dbReference type="InParanoid" id="B9SQG3"/>
<feature type="compositionally biased region" description="Basic and acidic residues" evidence="1">
    <location>
        <begin position="28"/>
        <end position="80"/>
    </location>
</feature>
<keyword evidence="3" id="KW-1185">Reference proteome</keyword>
<protein>
    <submittedName>
        <fullName evidence="2">Uncharacterized protein</fullName>
    </submittedName>
</protein>
<feature type="region of interest" description="Disordered" evidence="1">
    <location>
        <begin position="1"/>
        <end position="95"/>
    </location>
</feature>
<evidence type="ECO:0000313" key="3">
    <source>
        <dbReference type="Proteomes" id="UP000008311"/>
    </source>
</evidence>
<organism evidence="2 3">
    <name type="scientific">Ricinus communis</name>
    <name type="common">Castor bean</name>
    <dbReference type="NCBI Taxonomy" id="3988"/>
    <lineage>
        <taxon>Eukaryota</taxon>
        <taxon>Viridiplantae</taxon>
        <taxon>Streptophyta</taxon>
        <taxon>Embryophyta</taxon>
        <taxon>Tracheophyta</taxon>
        <taxon>Spermatophyta</taxon>
        <taxon>Magnoliopsida</taxon>
        <taxon>eudicotyledons</taxon>
        <taxon>Gunneridae</taxon>
        <taxon>Pentapetalae</taxon>
        <taxon>rosids</taxon>
        <taxon>fabids</taxon>
        <taxon>Malpighiales</taxon>
        <taxon>Euphorbiaceae</taxon>
        <taxon>Acalyphoideae</taxon>
        <taxon>Acalypheae</taxon>
        <taxon>Ricinus</taxon>
    </lineage>
</organism>
<evidence type="ECO:0000256" key="1">
    <source>
        <dbReference type="SAM" id="MobiDB-lite"/>
    </source>
</evidence>
<dbReference type="EMBL" id="EQ974084">
    <property type="protein sequence ID" value="EEF34147.1"/>
    <property type="molecule type" value="Genomic_DNA"/>
</dbReference>